<comment type="caution">
    <text evidence="1">The sequence shown here is derived from an EMBL/GenBank/DDBJ whole genome shotgun (WGS) entry which is preliminary data.</text>
</comment>
<organism evidence="1">
    <name type="scientific">marine sediment metagenome</name>
    <dbReference type="NCBI Taxonomy" id="412755"/>
    <lineage>
        <taxon>unclassified sequences</taxon>
        <taxon>metagenomes</taxon>
        <taxon>ecological metagenomes</taxon>
    </lineage>
</organism>
<evidence type="ECO:0000313" key="1">
    <source>
        <dbReference type="EMBL" id="KKM75658.1"/>
    </source>
</evidence>
<dbReference type="EMBL" id="LAZR01008937">
    <property type="protein sequence ID" value="KKM75658.1"/>
    <property type="molecule type" value="Genomic_DNA"/>
</dbReference>
<proteinExistence type="predicted"/>
<name>A0A0F9K0Y1_9ZZZZ</name>
<sequence>MRLDLSEPRFTQAQACAITGLTPASIQTRLNRGQVKLAQHNPGRQAKRLLSGLDLIKLSFIEQMSRHHFSSGVAAEIAEEIANHAARWSEQLEEVIETVDAAEIPELRLGATKESWTGNWRLAVFTNSDGDQDVQPFQHSDDDRFALLEKYVFPEIYTVIQVDVLICTIINKILRFIHEESKK</sequence>
<reference evidence="1" key="1">
    <citation type="journal article" date="2015" name="Nature">
        <title>Complex archaea that bridge the gap between prokaryotes and eukaryotes.</title>
        <authorList>
            <person name="Spang A."/>
            <person name="Saw J.H."/>
            <person name="Jorgensen S.L."/>
            <person name="Zaremba-Niedzwiedzka K."/>
            <person name="Martijn J."/>
            <person name="Lind A.E."/>
            <person name="van Eijk R."/>
            <person name="Schleper C."/>
            <person name="Guy L."/>
            <person name="Ettema T.J."/>
        </authorList>
    </citation>
    <scope>NUCLEOTIDE SEQUENCE</scope>
</reference>
<accession>A0A0F9K0Y1</accession>
<protein>
    <submittedName>
        <fullName evidence="1">Uncharacterized protein</fullName>
    </submittedName>
</protein>
<dbReference type="AlphaFoldDB" id="A0A0F9K0Y1"/>
<gene>
    <name evidence="1" type="ORF">LCGC14_1387990</name>
</gene>